<comment type="cofactor">
    <cofactor evidence="1 13">
        <name>Fe cation</name>
        <dbReference type="ChEBI" id="CHEBI:24875"/>
    </cofactor>
</comment>
<keyword evidence="4 13" id="KW-0479">Metal-binding</keyword>
<evidence type="ECO:0000256" key="10">
    <source>
        <dbReference type="ARBA" id="ARBA00023098"/>
    </source>
</evidence>
<reference evidence="18" key="1">
    <citation type="submission" date="2022-08" db="EMBL/GenBank/DDBJ databases">
        <authorList>
            <person name="Gutierrez-Valencia J."/>
        </authorList>
    </citation>
    <scope>NUCLEOTIDE SEQUENCE</scope>
</reference>
<keyword evidence="3 14" id="KW-0444">Lipid biosynthesis</keyword>
<dbReference type="Pfam" id="PF01477">
    <property type="entry name" value="PLAT"/>
    <property type="match status" value="1"/>
</dbReference>
<dbReference type="Gene3D" id="2.60.60.20">
    <property type="entry name" value="PLAT/LH2 domain"/>
    <property type="match status" value="1"/>
</dbReference>
<dbReference type="InterPro" id="IPR001024">
    <property type="entry name" value="PLAT/LH2_dom"/>
</dbReference>
<dbReference type="PRINTS" id="PR00087">
    <property type="entry name" value="LIPOXYGENASE"/>
</dbReference>
<proteinExistence type="inferred from homology"/>
<evidence type="ECO:0000256" key="5">
    <source>
        <dbReference type="ARBA" id="ARBA00022767"/>
    </source>
</evidence>
<dbReference type="InterPro" id="IPR036226">
    <property type="entry name" value="LipOase_C_sf"/>
</dbReference>
<dbReference type="Pfam" id="PF00305">
    <property type="entry name" value="Lipoxygenase"/>
    <property type="match status" value="1"/>
</dbReference>
<dbReference type="Gene3D" id="4.10.375.10">
    <property type="entry name" value="Lipoxygenase-1, Domain 2"/>
    <property type="match status" value="1"/>
</dbReference>
<dbReference type="Proteomes" id="UP001154282">
    <property type="component" value="Unassembled WGS sequence"/>
</dbReference>
<keyword evidence="19" id="KW-1185">Reference proteome</keyword>
<evidence type="ECO:0000256" key="9">
    <source>
        <dbReference type="ARBA" id="ARBA00023004"/>
    </source>
</evidence>
<dbReference type="EC" id="1.13.11.-" evidence="14"/>
<dbReference type="EMBL" id="CAMGYJ010000005">
    <property type="protein sequence ID" value="CAI0426518.1"/>
    <property type="molecule type" value="Genomic_DNA"/>
</dbReference>
<feature type="domain" description="Lipoxygenase" evidence="17">
    <location>
        <begin position="221"/>
        <end position="921"/>
    </location>
</feature>
<comment type="similarity">
    <text evidence="2 13">Belongs to the lipoxygenase family.</text>
</comment>
<dbReference type="GO" id="GO:0031408">
    <property type="term" value="P:oxylipin biosynthetic process"/>
    <property type="evidence" value="ECO:0007669"/>
    <property type="project" value="UniProtKB-UniRule"/>
</dbReference>
<keyword evidence="11 14" id="KW-0275">Fatty acid biosynthesis</keyword>
<dbReference type="Gene3D" id="4.10.372.10">
    <property type="entry name" value="Lipoxygenase-1, Domain 3"/>
    <property type="match status" value="1"/>
</dbReference>
<dbReference type="InterPro" id="IPR027433">
    <property type="entry name" value="Lipoxygenase_dom_3"/>
</dbReference>
<dbReference type="PROSITE" id="PS50095">
    <property type="entry name" value="PLAT"/>
    <property type="match status" value="1"/>
</dbReference>
<evidence type="ECO:0000256" key="13">
    <source>
        <dbReference type="RuleBase" id="RU003974"/>
    </source>
</evidence>
<organism evidence="18 19">
    <name type="scientific">Linum tenue</name>
    <dbReference type="NCBI Taxonomy" id="586396"/>
    <lineage>
        <taxon>Eukaryota</taxon>
        <taxon>Viridiplantae</taxon>
        <taxon>Streptophyta</taxon>
        <taxon>Embryophyta</taxon>
        <taxon>Tracheophyta</taxon>
        <taxon>Spermatophyta</taxon>
        <taxon>Magnoliopsida</taxon>
        <taxon>eudicotyledons</taxon>
        <taxon>Gunneridae</taxon>
        <taxon>Pentapetalae</taxon>
        <taxon>rosids</taxon>
        <taxon>fabids</taxon>
        <taxon>Malpighiales</taxon>
        <taxon>Linaceae</taxon>
        <taxon>Linum</taxon>
    </lineage>
</organism>
<feature type="compositionally biased region" description="Polar residues" evidence="15">
    <location>
        <begin position="53"/>
        <end position="73"/>
    </location>
</feature>
<feature type="domain" description="PLAT" evidence="16">
    <location>
        <begin position="96"/>
        <end position="218"/>
    </location>
</feature>
<name>A0AAV0KWE0_9ROSI</name>
<keyword evidence="10" id="KW-0443">Lipid metabolism</keyword>
<dbReference type="InterPro" id="IPR020833">
    <property type="entry name" value="LipOase_Fe_BS"/>
</dbReference>
<accession>A0AAV0KWE0</accession>
<comment type="caution">
    <text evidence="12">Lacks conserved residue(s) required for the propagation of feature annotation.</text>
</comment>
<dbReference type="InterPro" id="IPR036392">
    <property type="entry name" value="PLAT/LH2_dom_sf"/>
</dbReference>
<evidence type="ECO:0000313" key="19">
    <source>
        <dbReference type="Proteomes" id="UP001154282"/>
    </source>
</evidence>
<evidence type="ECO:0000313" key="18">
    <source>
        <dbReference type="EMBL" id="CAI0426518.1"/>
    </source>
</evidence>
<comment type="function">
    <text evidence="14">Plant lipoxygenase may be involved in a number of diverse aspects of plant physiology including growth and development, pest resistance, and senescence or responses to wounding.</text>
</comment>
<dbReference type="InterPro" id="IPR001246">
    <property type="entry name" value="LipOase_plant"/>
</dbReference>
<gene>
    <name evidence="18" type="ORF">LITE_LOCUS20825</name>
</gene>
<dbReference type="PROSITE" id="PS00081">
    <property type="entry name" value="LIPOXYGENASE_2"/>
    <property type="match status" value="1"/>
</dbReference>
<dbReference type="GO" id="GO:0034440">
    <property type="term" value="P:lipid oxidation"/>
    <property type="evidence" value="ECO:0007669"/>
    <property type="project" value="InterPro"/>
</dbReference>
<dbReference type="AlphaFoldDB" id="A0AAV0KWE0"/>
<keyword evidence="6" id="KW-0276">Fatty acid metabolism</keyword>
<comment type="pathway">
    <text evidence="14">Lipid metabolism; oxylipin biosynthesis.</text>
</comment>
<dbReference type="SMART" id="SM00308">
    <property type="entry name" value="LH2"/>
    <property type="match status" value="1"/>
</dbReference>
<dbReference type="Gene3D" id="3.10.450.60">
    <property type="match status" value="1"/>
</dbReference>
<keyword evidence="8 13" id="KW-0560">Oxidoreductase</keyword>
<evidence type="ECO:0000256" key="2">
    <source>
        <dbReference type="ARBA" id="ARBA00009419"/>
    </source>
</evidence>
<dbReference type="InterPro" id="IPR020834">
    <property type="entry name" value="LipOase_CS"/>
</dbReference>
<dbReference type="GO" id="GO:0046872">
    <property type="term" value="F:metal ion binding"/>
    <property type="evidence" value="ECO:0007669"/>
    <property type="project" value="UniProtKB-UniRule"/>
</dbReference>
<evidence type="ECO:0000256" key="12">
    <source>
        <dbReference type="PROSITE-ProRule" id="PRU00152"/>
    </source>
</evidence>
<dbReference type="PRINTS" id="PR00468">
    <property type="entry name" value="PLTLPOXGNASE"/>
</dbReference>
<evidence type="ECO:0000256" key="14">
    <source>
        <dbReference type="RuleBase" id="RU003975"/>
    </source>
</evidence>
<keyword evidence="5 14" id="KW-0925">Oxylipin biosynthesis</keyword>
<evidence type="ECO:0000256" key="11">
    <source>
        <dbReference type="ARBA" id="ARBA00023160"/>
    </source>
</evidence>
<dbReference type="SUPFAM" id="SSF48484">
    <property type="entry name" value="Lipoxigenase"/>
    <property type="match status" value="1"/>
</dbReference>
<dbReference type="GO" id="GO:0016702">
    <property type="term" value="F:oxidoreductase activity, acting on single donors with incorporation of molecular oxygen, incorporation of two atoms of oxygen"/>
    <property type="evidence" value="ECO:0007669"/>
    <property type="project" value="InterPro"/>
</dbReference>
<dbReference type="PANTHER" id="PTHR11771">
    <property type="entry name" value="LIPOXYGENASE"/>
    <property type="match status" value="1"/>
</dbReference>
<keyword evidence="7 13" id="KW-0223">Dioxygenase</keyword>
<evidence type="ECO:0000256" key="6">
    <source>
        <dbReference type="ARBA" id="ARBA00022832"/>
    </source>
</evidence>
<keyword evidence="9 13" id="KW-0408">Iron</keyword>
<dbReference type="InterPro" id="IPR013819">
    <property type="entry name" value="LipOase_C"/>
</dbReference>
<evidence type="ECO:0000256" key="7">
    <source>
        <dbReference type="ARBA" id="ARBA00022964"/>
    </source>
</evidence>
<dbReference type="InterPro" id="IPR000907">
    <property type="entry name" value="LipOase"/>
</dbReference>
<evidence type="ECO:0000256" key="15">
    <source>
        <dbReference type="SAM" id="MobiDB-lite"/>
    </source>
</evidence>
<dbReference type="PROSITE" id="PS00711">
    <property type="entry name" value="LIPOXYGENASE_1"/>
    <property type="match status" value="1"/>
</dbReference>
<protein>
    <recommendedName>
        <fullName evidence="14">Lipoxygenase</fullName>
        <ecNumber evidence="14">1.13.11.-</ecNumber>
    </recommendedName>
</protein>
<evidence type="ECO:0000256" key="8">
    <source>
        <dbReference type="ARBA" id="ARBA00023002"/>
    </source>
</evidence>
<sequence length="921" mass="104875">MNQMFAPKPKLRTLWFVSLQQVHKTQSHRRDSLSRSTIEVLKSVRNNVEKNEGQQGEKNMEELQTQGSHSSPQGCGRVGCRTRPVSRVCRCIKHCVKGKVVITQNQGQSGPGKSASVQLYSSTKVDPSTGEGKLSRRAYLRHGKSKKKDSVKTTVYKMKLWVEADFGTPGALLIANRHKHKFFLESVTVEIPNQHIHFDCSSWVYPVDKTKSERLFFSNTSYLPDQTPPALVELRKSELVSLRGDGTGERKEWDRIYDYDFYNDLGHPDKGWQHARPILGGSRWHPYPCRGRTGRPSSNADPLAESRGESMKLDIYVPSDEQFSPAKLSAFLSNSIEATVHFLASEAKALLRDDSSDFRSFDDLRELFSGKRSQAVEEKVAEKLKKLVPYDLFKEVTNRSKEDTTKFPLPQIIAENDIAWMDDMEFARQMLAGINPTRIQCLQEFPPKGKHSVSTIKASDIENNLDGLSLIQVVITSSEAMEQWRIFILDHHDYLMPFVSRINANGVCAYASRTLLFLRSNATLKPLVIELSLPGFSRRTTSSRVFLPASQGTGAALWQFAKAHVTANDSAHHQLVSHWLHTHAVVEPFIIASRRQLSVMHPIHRLLHPHFKDTMHINALARNLLINAGGILEQTLFTGEISMELSSELYKEWRFNEQALPADLLKRRLALQNPAHPSGVELLFPDYPYGADGLEIWQAIKTWVTDFCTVFYKDDDSVRYDMEIQAWWSEIRNIGHGDKAHEQWWFNMTTISELVETLTTLIWIASALHASVNYGQHAYAGYPPNRPVQCQRFIPRERTPLFAEFLRDPDKFYVDMLPGRFQMTLGIALTEVLSRHTSDEVYLGCRPLNWTDNKEVKQKFKKFNDALQEIEKKIVQRNRNPELKNRCGPAKLPYKFLYPGTSNNRARGGLGAEGIPNSISL</sequence>
<evidence type="ECO:0000256" key="1">
    <source>
        <dbReference type="ARBA" id="ARBA00001962"/>
    </source>
</evidence>
<evidence type="ECO:0000256" key="4">
    <source>
        <dbReference type="ARBA" id="ARBA00022723"/>
    </source>
</evidence>
<comment type="caution">
    <text evidence="18">The sequence shown here is derived from an EMBL/GenBank/DDBJ whole genome shotgun (WGS) entry which is preliminary data.</text>
</comment>
<dbReference type="Gene3D" id="1.20.245.10">
    <property type="entry name" value="Lipoxygenase-1, Domain 5"/>
    <property type="match status" value="1"/>
</dbReference>
<feature type="region of interest" description="Disordered" evidence="15">
    <location>
        <begin position="45"/>
        <end position="78"/>
    </location>
</feature>
<dbReference type="SUPFAM" id="SSF49723">
    <property type="entry name" value="Lipase/lipooxygenase domain (PLAT/LH2 domain)"/>
    <property type="match status" value="1"/>
</dbReference>
<dbReference type="GO" id="GO:0006633">
    <property type="term" value="P:fatty acid biosynthetic process"/>
    <property type="evidence" value="ECO:0007669"/>
    <property type="project" value="UniProtKB-KW"/>
</dbReference>
<evidence type="ECO:0000256" key="3">
    <source>
        <dbReference type="ARBA" id="ARBA00022516"/>
    </source>
</evidence>
<evidence type="ECO:0000259" key="17">
    <source>
        <dbReference type="PROSITE" id="PS51393"/>
    </source>
</evidence>
<evidence type="ECO:0000259" key="16">
    <source>
        <dbReference type="PROSITE" id="PS50095"/>
    </source>
</evidence>
<dbReference type="PROSITE" id="PS51393">
    <property type="entry name" value="LIPOXYGENASE_3"/>
    <property type="match status" value="1"/>
</dbReference>